<protein>
    <submittedName>
        <fullName evidence="1">rRNA maturation RNase YbeY</fullName>
    </submittedName>
</protein>
<evidence type="ECO:0000313" key="1">
    <source>
        <dbReference type="EMBL" id="MFH6603090.1"/>
    </source>
</evidence>
<dbReference type="EMBL" id="JBHFPV010000001">
    <property type="protein sequence ID" value="MFH6603090.1"/>
    <property type="molecule type" value="Genomic_DNA"/>
</dbReference>
<keyword evidence="2" id="KW-1185">Reference proteome</keyword>
<comment type="caution">
    <text evidence="1">The sequence shown here is derived from an EMBL/GenBank/DDBJ whole genome shotgun (WGS) entry which is preliminary data.</text>
</comment>
<sequence length="139" mass="16431">MIEFHYETDFNIANEVYYADWISRVIESELNFPSRIDFIFCEDGYLLSINQEYLDHDNYTDIITFDYSSGKQIEGDIFISVDRVKENAEKYDVDFEDELLRVMAHGVLHLMGYGDKGSVETEIMRGKEDEKIKMFHVEQ</sequence>
<organism evidence="1 2">
    <name type="scientific">Meishania litoralis</name>
    <dbReference type="NCBI Taxonomy" id="3434685"/>
    <lineage>
        <taxon>Bacteria</taxon>
        <taxon>Pseudomonadati</taxon>
        <taxon>Bacteroidota</taxon>
        <taxon>Flavobacteriia</taxon>
        <taxon>Flavobacteriales</taxon>
        <taxon>Flavobacteriaceae</taxon>
        <taxon>Meishania</taxon>
    </lineage>
</organism>
<accession>A0ACC7LHV9</accession>
<gene>
    <name evidence="1" type="primary">ybeY</name>
    <name evidence="1" type="ORF">ACEZ3G_06350</name>
</gene>
<reference evidence="1" key="1">
    <citation type="submission" date="2024-09" db="EMBL/GenBank/DDBJ databases">
        <authorList>
            <person name="Liu J."/>
        </authorList>
    </citation>
    <scope>NUCLEOTIDE SEQUENCE</scope>
    <source>
        <strain evidence="1">NBU2967</strain>
    </source>
</reference>
<proteinExistence type="predicted"/>
<dbReference type="Proteomes" id="UP001595191">
    <property type="component" value="Unassembled WGS sequence"/>
</dbReference>
<evidence type="ECO:0000313" key="2">
    <source>
        <dbReference type="Proteomes" id="UP001595191"/>
    </source>
</evidence>
<name>A0ACC7LHV9_9FLAO</name>